<dbReference type="Proteomes" id="UP000632195">
    <property type="component" value="Unassembled WGS sequence"/>
</dbReference>
<evidence type="ECO:0000313" key="2">
    <source>
        <dbReference type="Proteomes" id="UP000632195"/>
    </source>
</evidence>
<dbReference type="EMBL" id="BMNY01000001">
    <property type="protein sequence ID" value="GGM71039.1"/>
    <property type="molecule type" value="Genomic_DNA"/>
</dbReference>
<evidence type="ECO:0000313" key="1">
    <source>
        <dbReference type="EMBL" id="GGM71039.1"/>
    </source>
</evidence>
<gene>
    <name evidence="1" type="ORF">GCM10007108_06360</name>
</gene>
<accession>A0AA37BQR7</accession>
<proteinExistence type="predicted"/>
<name>A0AA37BQR7_9ARCH</name>
<dbReference type="Gene3D" id="3.40.1260.10">
    <property type="entry name" value="DsrEFH-like"/>
    <property type="match status" value="1"/>
</dbReference>
<dbReference type="SUPFAM" id="SSF75169">
    <property type="entry name" value="DsrEFH-like"/>
    <property type="match status" value="1"/>
</dbReference>
<protein>
    <recommendedName>
        <fullName evidence="3">DsrE family protein</fullName>
    </recommendedName>
</protein>
<reference evidence="1" key="1">
    <citation type="journal article" date="2014" name="Int. J. Syst. Evol. Microbiol.">
        <title>Complete genome sequence of Corynebacterium casei LMG S-19264T (=DSM 44701T), isolated from a smear-ripened cheese.</title>
        <authorList>
            <consortium name="US DOE Joint Genome Institute (JGI-PGF)"/>
            <person name="Walter F."/>
            <person name="Albersmeier A."/>
            <person name="Kalinowski J."/>
            <person name="Ruckert C."/>
        </authorList>
    </citation>
    <scope>NUCLEOTIDE SEQUENCE</scope>
    <source>
        <strain evidence="1">JCM 13583</strain>
    </source>
</reference>
<dbReference type="AlphaFoldDB" id="A0AA37BQR7"/>
<organism evidence="1 2">
    <name type="scientific">Thermogymnomonas acidicola</name>
    <dbReference type="NCBI Taxonomy" id="399579"/>
    <lineage>
        <taxon>Archaea</taxon>
        <taxon>Methanobacteriati</taxon>
        <taxon>Thermoplasmatota</taxon>
        <taxon>Thermoplasmata</taxon>
        <taxon>Thermoplasmatales</taxon>
        <taxon>Thermogymnomonas</taxon>
    </lineage>
</organism>
<comment type="caution">
    <text evidence="1">The sequence shown here is derived from an EMBL/GenBank/DDBJ whole genome shotgun (WGS) entry which is preliminary data.</text>
</comment>
<reference evidence="1" key="2">
    <citation type="submission" date="2022-09" db="EMBL/GenBank/DDBJ databases">
        <authorList>
            <person name="Sun Q."/>
            <person name="Ohkuma M."/>
        </authorList>
    </citation>
    <scope>NUCLEOTIDE SEQUENCE</scope>
    <source>
        <strain evidence="1">JCM 13583</strain>
    </source>
</reference>
<dbReference type="RefSeq" id="WP_188680244.1">
    <property type="nucleotide sequence ID" value="NZ_BMNY01000001.1"/>
</dbReference>
<evidence type="ECO:0008006" key="3">
    <source>
        <dbReference type="Google" id="ProtNLM"/>
    </source>
</evidence>
<keyword evidence="2" id="KW-1185">Reference proteome</keyword>
<dbReference type="InterPro" id="IPR027396">
    <property type="entry name" value="DsrEFH-like"/>
</dbReference>
<sequence length="113" mass="12359">MAKALFLIMSGKENPARADLGIIMAARSVKAKRYDDLKVMFYGPSEEYLAQLSGTALEHFNILMENKAVDSACVAIAKNSGVDKKLEEMGVSLMPAGERLAYYVNNGYSVVTF</sequence>